<dbReference type="InterPro" id="IPR000866">
    <property type="entry name" value="AhpC/TSA"/>
</dbReference>
<feature type="signal peptide" evidence="5">
    <location>
        <begin position="1"/>
        <end position="22"/>
    </location>
</feature>
<dbReference type="Proteomes" id="UP000683507">
    <property type="component" value="Chromosome"/>
</dbReference>
<gene>
    <name evidence="7" type="primary">resA_5</name>
    <name evidence="7" type="ORF">CRYO30217_00530</name>
</gene>
<dbReference type="CDD" id="cd02966">
    <property type="entry name" value="TlpA_like_family"/>
    <property type="match status" value="1"/>
</dbReference>
<feature type="chain" id="PRO_5037571825" evidence="5">
    <location>
        <begin position="23"/>
        <end position="388"/>
    </location>
</feature>
<feature type="domain" description="Thioredoxin" evidence="6">
    <location>
        <begin position="248"/>
        <end position="388"/>
    </location>
</feature>
<dbReference type="GO" id="GO:0030313">
    <property type="term" value="C:cell envelope"/>
    <property type="evidence" value="ECO:0007669"/>
    <property type="project" value="UniProtKB-SubCell"/>
</dbReference>
<evidence type="ECO:0000256" key="5">
    <source>
        <dbReference type="SAM" id="SignalP"/>
    </source>
</evidence>
<dbReference type="GO" id="GO:0016209">
    <property type="term" value="F:antioxidant activity"/>
    <property type="evidence" value="ECO:0007669"/>
    <property type="project" value="InterPro"/>
</dbReference>
<evidence type="ECO:0000256" key="2">
    <source>
        <dbReference type="ARBA" id="ARBA00022748"/>
    </source>
</evidence>
<accession>A0A916JK96</accession>
<keyword evidence="2" id="KW-0201">Cytochrome c-type biogenesis</keyword>
<comment type="subcellular location">
    <subcellularLocation>
        <location evidence="1">Cell envelope</location>
    </subcellularLocation>
</comment>
<evidence type="ECO:0000313" key="8">
    <source>
        <dbReference type="Proteomes" id="UP000683507"/>
    </source>
</evidence>
<dbReference type="GO" id="GO:0017004">
    <property type="term" value="P:cytochrome complex assembly"/>
    <property type="evidence" value="ECO:0007669"/>
    <property type="project" value="UniProtKB-KW"/>
</dbReference>
<evidence type="ECO:0000256" key="3">
    <source>
        <dbReference type="ARBA" id="ARBA00023157"/>
    </source>
</evidence>
<organism evidence="7 8">
    <name type="scientific">Parvicella tangerina</name>
    <dbReference type="NCBI Taxonomy" id="2829795"/>
    <lineage>
        <taxon>Bacteria</taxon>
        <taxon>Pseudomonadati</taxon>
        <taxon>Bacteroidota</taxon>
        <taxon>Flavobacteriia</taxon>
        <taxon>Flavobacteriales</taxon>
        <taxon>Parvicellaceae</taxon>
        <taxon>Parvicella</taxon>
    </lineage>
</organism>
<dbReference type="EMBL" id="OU015584">
    <property type="protein sequence ID" value="CAG5077971.1"/>
    <property type="molecule type" value="Genomic_DNA"/>
</dbReference>
<dbReference type="SUPFAM" id="SSF52833">
    <property type="entry name" value="Thioredoxin-like"/>
    <property type="match status" value="1"/>
</dbReference>
<sequence>MIKKALSILFTLTLLTTFFAQGKEVSISGVIENGAGEVIKLNKFVNNQQVTIDSCEINKKGKYKLSTTVQEKEFFSVMLAADAYALVILDSATTDKKVLLNGDAKNFVNSYTVKGNKDAANIAEFTKDVYRFQETKKALNKKLYTKGISIDERSAIQTSMDSLSQNFLTIRDQYIEENFKSPAVIVAVGYLRPIDDVDQLRKIEAGLKETMPESEYYIGVKTQLAQVETQIKIQEEQLKKQQEMEARTAVGAVAPELNFKSPTGEVITLESLRGNYVLIDFWASWCKPCRMENPNVVKMYNKYKEDGFTVYSVSLDKNKSSWENAIVQDGLIWPNHVSDLKQWQTEATKIYGFSGIPYTVLIGPEGKIIAKKLRGQALENKLEEIFGH</sequence>
<dbReference type="InterPro" id="IPR050553">
    <property type="entry name" value="Thioredoxin_ResA/DsbE_sf"/>
</dbReference>
<protein>
    <submittedName>
        <fullName evidence="7">Thiol-disulfide oxidoreductase ResA</fullName>
    </submittedName>
</protein>
<dbReference type="RefSeq" id="WP_258540761.1">
    <property type="nucleotide sequence ID" value="NZ_OU015584.1"/>
</dbReference>
<evidence type="ECO:0000256" key="4">
    <source>
        <dbReference type="ARBA" id="ARBA00023284"/>
    </source>
</evidence>
<evidence type="ECO:0000259" key="6">
    <source>
        <dbReference type="PROSITE" id="PS51352"/>
    </source>
</evidence>
<dbReference type="InterPro" id="IPR013766">
    <property type="entry name" value="Thioredoxin_domain"/>
</dbReference>
<dbReference type="PANTHER" id="PTHR42852">
    <property type="entry name" value="THIOL:DISULFIDE INTERCHANGE PROTEIN DSBE"/>
    <property type="match status" value="1"/>
</dbReference>
<proteinExistence type="predicted"/>
<evidence type="ECO:0000313" key="7">
    <source>
        <dbReference type="EMBL" id="CAG5077971.1"/>
    </source>
</evidence>
<dbReference type="GO" id="GO:0016491">
    <property type="term" value="F:oxidoreductase activity"/>
    <property type="evidence" value="ECO:0007669"/>
    <property type="project" value="InterPro"/>
</dbReference>
<dbReference type="PROSITE" id="PS51352">
    <property type="entry name" value="THIOREDOXIN_2"/>
    <property type="match status" value="1"/>
</dbReference>
<reference evidence="7" key="1">
    <citation type="submission" date="2021-04" db="EMBL/GenBank/DDBJ databases">
        <authorList>
            <person name="Rodrigo-Torres L."/>
            <person name="Arahal R. D."/>
            <person name="Lucena T."/>
        </authorList>
    </citation>
    <scope>NUCLEOTIDE SEQUENCE</scope>
    <source>
        <strain evidence="7">AS29M-1</strain>
    </source>
</reference>
<dbReference type="Pfam" id="PF00578">
    <property type="entry name" value="AhpC-TSA"/>
    <property type="match status" value="1"/>
</dbReference>
<keyword evidence="4" id="KW-0676">Redox-active center</keyword>
<evidence type="ECO:0000256" key="1">
    <source>
        <dbReference type="ARBA" id="ARBA00004196"/>
    </source>
</evidence>
<keyword evidence="3" id="KW-1015">Disulfide bond</keyword>
<keyword evidence="5" id="KW-0732">Signal</keyword>
<dbReference type="InterPro" id="IPR025380">
    <property type="entry name" value="DUF4369"/>
</dbReference>
<keyword evidence="8" id="KW-1185">Reference proteome</keyword>
<dbReference type="PANTHER" id="PTHR42852:SF6">
    <property type="entry name" value="THIOL:DISULFIDE INTERCHANGE PROTEIN DSBE"/>
    <property type="match status" value="1"/>
</dbReference>
<name>A0A916JK96_9FLAO</name>
<dbReference type="AlphaFoldDB" id="A0A916JK96"/>
<dbReference type="Gene3D" id="3.40.30.10">
    <property type="entry name" value="Glutaredoxin"/>
    <property type="match status" value="1"/>
</dbReference>
<dbReference type="Pfam" id="PF14289">
    <property type="entry name" value="DUF4369"/>
    <property type="match status" value="1"/>
</dbReference>
<dbReference type="KEGG" id="ptan:CRYO30217_00530"/>
<dbReference type="InterPro" id="IPR036249">
    <property type="entry name" value="Thioredoxin-like_sf"/>
</dbReference>